<evidence type="ECO:0000313" key="1">
    <source>
        <dbReference type="EMBL" id="DAE09594.1"/>
    </source>
</evidence>
<protein>
    <submittedName>
        <fullName evidence="1">Uncharacterized protein</fullName>
    </submittedName>
</protein>
<sequence length="103" mass="11152">MFSVHKFLYGNVESYALFIPVGNGQTCHIIRGDDPDGIVQLHNAIVRAIDRGIFATFIGCTFGEIVTAANARLIELAIRSYDKAIDSDGLIDILSALPTGRIS</sequence>
<proteinExistence type="predicted"/>
<accession>A0A8S5PRT9</accession>
<organism evidence="1">
    <name type="scientific">Siphoviridae sp. ct96x5</name>
    <dbReference type="NCBI Taxonomy" id="2825367"/>
    <lineage>
        <taxon>Viruses</taxon>
        <taxon>Duplodnaviria</taxon>
        <taxon>Heunggongvirae</taxon>
        <taxon>Uroviricota</taxon>
        <taxon>Caudoviricetes</taxon>
    </lineage>
</organism>
<dbReference type="EMBL" id="BK015488">
    <property type="protein sequence ID" value="DAE09594.1"/>
    <property type="molecule type" value="Genomic_DNA"/>
</dbReference>
<name>A0A8S5PRT9_9CAUD</name>
<reference evidence="1" key="1">
    <citation type="journal article" date="2021" name="Proc. Natl. Acad. Sci. U.S.A.">
        <title>A Catalog of Tens of Thousands of Viruses from Human Metagenomes Reveals Hidden Associations with Chronic Diseases.</title>
        <authorList>
            <person name="Tisza M.J."/>
            <person name="Buck C.B."/>
        </authorList>
    </citation>
    <scope>NUCLEOTIDE SEQUENCE</scope>
    <source>
        <strain evidence="1">Ct96x5</strain>
    </source>
</reference>